<dbReference type="PROSITE" id="PS51273">
    <property type="entry name" value="GATASE_TYPE_1"/>
    <property type="match status" value="1"/>
</dbReference>
<dbReference type="STRING" id="1519643.SAMN06295933_0994"/>
<organism evidence="1 2">
    <name type="scientific">Desulfovibrio gilichinskyi</name>
    <dbReference type="NCBI Taxonomy" id="1519643"/>
    <lineage>
        <taxon>Bacteria</taxon>
        <taxon>Pseudomonadati</taxon>
        <taxon>Thermodesulfobacteriota</taxon>
        <taxon>Desulfovibrionia</taxon>
        <taxon>Desulfovibrionales</taxon>
        <taxon>Desulfovibrionaceae</taxon>
        <taxon>Desulfovibrio</taxon>
    </lineage>
</organism>
<dbReference type="OrthoDB" id="9813383at2"/>
<gene>
    <name evidence="1" type="ORF">SAMN06295933_0994</name>
</gene>
<keyword evidence="2" id="KW-1185">Reference proteome</keyword>
<dbReference type="InterPro" id="IPR011697">
    <property type="entry name" value="Peptidase_C26"/>
</dbReference>
<protein>
    <submittedName>
        <fullName evidence="1">Putative glutamine amidotransferase</fullName>
    </submittedName>
</protein>
<dbReference type="GO" id="GO:0016740">
    <property type="term" value="F:transferase activity"/>
    <property type="evidence" value="ECO:0007669"/>
    <property type="project" value="UniProtKB-KW"/>
</dbReference>
<keyword evidence="1" id="KW-0808">Transferase</keyword>
<dbReference type="CDD" id="cd01745">
    <property type="entry name" value="GATase1_2"/>
    <property type="match status" value="1"/>
</dbReference>
<dbReference type="RefSeq" id="WP_085099137.1">
    <property type="nucleotide sequence ID" value="NZ_FWZU01000001.1"/>
</dbReference>
<dbReference type="Proteomes" id="UP000192906">
    <property type="component" value="Unassembled WGS sequence"/>
</dbReference>
<dbReference type="InterPro" id="IPR044668">
    <property type="entry name" value="PuuD-like"/>
</dbReference>
<keyword evidence="1" id="KW-0315">Glutamine amidotransferase</keyword>
<dbReference type="PANTHER" id="PTHR43235:SF1">
    <property type="entry name" value="GLUTAMINE AMIDOTRANSFERASE PB2B2.05-RELATED"/>
    <property type="match status" value="1"/>
</dbReference>
<accession>A0A1X7CJU1</accession>
<dbReference type="AlphaFoldDB" id="A0A1X7CJU1"/>
<evidence type="ECO:0000313" key="1">
    <source>
        <dbReference type="EMBL" id="SME97944.1"/>
    </source>
</evidence>
<dbReference type="InterPro" id="IPR029062">
    <property type="entry name" value="Class_I_gatase-like"/>
</dbReference>
<reference evidence="2" key="1">
    <citation type="submission" date="2017-04" db="EMBL/GenBank/DDBJ databases">
        <authorList>
            <person name="Varghese N."/>
            <person name="Submissions S."/>
        </authorList>
    </citation>
    <scope>NUCLEOTIDE SEQUENCE [LARGE SCALE GENOMIC DNA]</scope>
    <source>
        <strain evidence="2">K3S</strain>
    </source>
</reference>
<dbReference type="Pfam" id="PF07722">
    <property type="entry name" value="Peptidase_C26"/>
    <property type="match status" value="2"/>
</dbReference>
<dbReference type="GO" id="GO:0006598">
    <property type="term" value="P:polyamine catabolic process"/>
    <property type="evidence" value="ECO:0007669"/>
    <property type="project" value="TreeGrafter"/>
</dbReference>
<dbReference type="Gene3D" id="3.40.50.880">
    <property type="match status" value="1"/>
</dbReference>
<sequence>MKKVRIGVCTPGKGGAIPWLFFGLNVFLAGGIPFRITPDKPAAIDDMDGLIISGGADIAPKLYGAQSHSKEIVKEAKQAVEGQFWFRKLIRFATWGCIYALRRMFGLKHAPEEAVKRDGLESALISSALEKRVPLLGVCRGMQLLNVVQGGTLHLDIADAYEDVSNPYTVFPYKEISVQENSKLGAILGQNKIRVNSMHHQAVNRIGSGLKIVAEDEHGIVEAIEIEGGNFALGVQWHPEFLVQFKSQRNIFKELVAACKLK</sequence>
<proteinExistence type="predicted"/>
<name>A0A1X7CJU1_9BACT</name>
<dbReference type="PANTHER" id="PTHR43235">
    <property type="entry name" value="GLUTAMINE AMIDOTRANSFERASE PB2B2.05-RELATED"/>
    <property type="match status" value="1"/>
</dbReference>
<dbReference type="GO" id="GO:0005829">
    <property type="term" value="C:cytosol"/>
    <property type="evidence" value="ECO:0007669"/>
    <property type="project" value="TreeGrafter"/>
</dbReference>
<dbReference type="GO" id="GO:0033969">
    <property type="term" value="F:gamma-glutamyl-gamma-aminobutyrate hydrolase activity"/>
    <property type="evidence" value="ECO:0007669"/>
    <property type="project" value="TreeGrafter"/>
</dbReference>
<evidence type="ECO:0000313" key="2">
    <source>
        <dbReference type="Proteomes" id="UP000192906"/>
    </source>
</evidence>
<dbReference type="SUPFAM" id="SSF52317">
    <property type="entry name" value="Class I glutamine amidotransferase-like"/>
    <property type="match status" value="1"/>
</dbReference>
<dbReference type="EMBL" id="FWZU01000001">
    <property type="protein sequence ID" value="SME97944.1"/>
    <property type="molecule type" value="Genomic_DNA"/>
</dbReference>